<feature type="signal peptide" evidence="1">
    <location>
        <begin position="1"/>
        <end position="24"/>
    </location>
</feature>
<dbReference type="InterPro" id="IPR008334">
    <property type="entry name" value="5'-Nucleotdase_C"/>
</dbReference>
<dbReference type="AlphaFoldDB" id="A0A9D1I090"/>
<dbReference type="PANTHER" id="PTHR11575:SF24">
    <property type="entry name" value="5'-NUCLEOTIDASE"/>
    <property type="match status" value="1"/>
</dbReference>
<keyword evidence="1" id="KW-0378">Hydrolase</keyword>
<reference evidence="4" key="1">
    <citation type="submission" date="2020-10" db="EMBL/GenBank/DDBJ databases">
        <authorList>
            <person name="Gilroy R."/>
        </authorList>
    </citation>
    <scope>NUCLEOTIDE SEQUENCE</scope>
    <source>
        <strain evidence="4">ChiHcec3-6078</strain>
    </source>
</reference>
<comment type="similarity">
    <text evidence="1">Belongs to the 5'-nucleotidase family.</text>
</comment>
<dbReference type="EMBL" id="DVMP01000050">
    <property type="protein sequence ID" value="HIU25362.1"/>
    <property type="molecule type" value="Genomic_DNA"/>
</dbReference>
<dbReference type="InterPro" id="IPR036907">
    <property type="entry name" value="5'-Nucleotdase_C_sf"/>
</dbReference>
<dbReference type="Gene3D" id="3.90.780.10">
    <property type="entry name" value="5'-Nucleotidase, C-terminal domain"/>
    <property type="match status" value="1"/>
</dbReference>
<gene>
    <name evidence="4" type="ORF">IAC50_02530</name>
</gene>
<feature type="chain" id="PRO_5039763986" evidence="1">
    <location>
        <begin position="25"/>
        <end position="556"/>
    </location>
</feature>
<proteinExistence type="inferred from homology"/>
<evidence type="ECO:0000259" key="3">
    <source>
        <dbReference type="Pfam" id="PF09587"/>
    </source>
</evidence>
<dbReference type="GO" id="GO:0046872">
    <property type="term" value="F:metal ion binding"/>
    <property type="evidence" value="ECO:0007669"/>
    <property type="project" value="InterPro"/>
</dbReference>
<keyword evidence="1" id="KW-0547">Nucleotide-binding</keyword>
<dbReference type="PANTHER" id="PTHR11575">
    <property type="entry name" value="5'-NUCLEOTIDASE-RELATED"/>
    <property type="match status" value="1"/>
</dbReference>
<dbReference type="Pfam" id="PF09587">
    <property type="entry name" value="PGA_cap"/>
    <property type="match status" value="1"/>
</dbReference>
<dbReference type="InterPro" id="IPR006146">
    <property type="entry name" value="5'-Nucleotdase_CS"/>
</dbReference>
<evidence type="ECO:0000313" key="5">
    <source>
        <dbReference type="Proteomes" id="UP000824090"/>
    </source>
</evidence>
<dbReference type="PROSITE" id="PS00786">
    <property type="entry name" value="5_NUCLEOTIDASE_2"/>
    <property type="match status" value="1"/>
</dbReference>
<dbReference type="Proteomes" id="UP000824090">
    <property type="component" value="Unassembled WGS sequence"/>
</dbReference>
<dbReference type="InterPro" id="IPR006179">
    <property type="entry name" value="5_nucleotidase/apyrase"/>
</dbReference>
<dbReference type="GO" id="GO:0009166">
    <property type="term" value="P:nucleotide catabolic process"/>
    <property type="evidence" value="ECO:0007669"/>
    <property type="project" value="InterPro"/>
</dbReference>
<reference evidence="4" key="2">
    <citation type="journal article" date="2021" name="PeerJ">
        <title>Extensive microbial diversity within the chicken gut microbiome revealed by metagenomics and culture.</title>
        <authorList>
            <person name="Gilroy R."/>
            <person name="Ravi A."/>
            <person name="Getino M."/>
            <person name="Pursley I."/>
            <person name="Horton D.L."/>
            <person name="Alikhan N.F."/>
            <person name="Baker D."/>
            <person name="Gharbi K."/>
            <person name="Hall N."/>
            <person name="Watson M."/>
            <person name="Adriaenssens E.M."/>
            <person name="Foster-Nyarko E."/>
            <person name="Jarju S."/>
            <person name="Secka A."/>
            <person name="Antonio M."/>
            <person name="Oren A."/>
            <person name="Chaudhuri R.R."/>
            <person name="La Ragione R."/>
            <person name="Hildebrand F."/>
            <person name="Pallen M.J."/>
        </authorList>
    </citation>
    <scope>NUCLEOTIDE SEQUENCE</scope>
    <source>
        <strain evidence="4">ChiHcec3-6078</strain>
    </source>
</reference>
<dbReference type="PRINTS" id="PR01607">
    <property type="entry name" value="APYRASEFAMLY"/>
</dbReference>
<evidence type="ECO:0000256" key="1">
    <source>
        <dbReference type="RuleBase" id="RU362119"/>
    </source>
</evidence>
<dbReference type="GO" id="GO:0000166">
    <property type="term" value="F:nucleotide binding"/>
    <property type="evidence" value="ECO:0007669"/>
    <property type="project" value="UniProtKB-KW"/>
</dbReference>
<dbReference type="Gene3D" id="3.60.21.10">
    <property type="match status" value="1"/>
</dbReference>
<evidence type="ECO:0000259" key="2">
    <source>
        <dbReference type="Pfam" id="PF02872"/>
    </source>
</evidence>
<dbReference type="Pfam" id="PF02872">
    <property type="entry name" value="5_nucleotid_C"/>
    <property type="match status" value="1"/>
</dbReference>
<dbReference type="InterPro" id="IPR029052">
    <property type="entry name" value="Metallo-depent_PP-like"/>
</dbReference>
<dbReference type="GO" id="GO:0016788">
    <property type="term" value="F:hydrolase activity, acting on ester bonds"/>
    <property type="evidence" value="ECO:0007669"/>
    <property type="project" value="InterPro"/>
</dbReference>
<dbReference type="InterPro" id="IPR019079">
    <property type="entry name" value="Capsule_synth_CapA"/>
</dbReference>
<evidence type="ECO:0000313" key="4">
    <source>
        <dbReference type="EMBL" id="HIU25362.1"/>
    </source>
</evidence>
<feature type="domain" description="5'-Nucleotidase C-terminal" evidence="2">
    <location>
        <begin position="343"/>
        <end position="514"/>
    </location>
</feature>
<comment type="caution">
    <text evidence="4">The sequence shown here is derived from an EMBL/GenBank/DDBJ whole genome shotgun (WGS) entry which is preliminary data.</text>
</comment>
<sequence length="556" mass="60109">MMDIKKIKLLALSMLLALSVCIFSGCGGEKGQQDIVVLYTNDVHCAVDENIGYAGLAAYEKQMEEETPYVTLVDCGDALQGDAIGSISQGEYLVDIMNEAGYDLAVLGNHEFDYGMERLAELMEMSDAQYLGCNIQYTGNGEGALTELKPYEIVSYGDTKVAFVGVSTPESIVKSTPAYFTDENGEIVYSFCGESGEALYSNVQETVDQCREEGADYVVALTHLGDDEASEPFRSTDMISGTSGIDAVLDGHSHSVIDCDMVKNKEGKEIPLSSTGTGLENIGQLTITPDGDVTTQLVSDYEDKDADMEAFIADIQSEYEHELEQVVADSDVELTTESEDGVRLIRNRETNLGDFCADAYRQIAGTDIAFVNGGGIRANLPAGDITYGDILAVHPYGNHLCVVEATGQEILDALEMGSRSTMAETGAGEDAVGESGGFLQVSGLRYTIDTSVDSTVKVDKDGMFVSCGQQRRVKNVEVLQDDGSYEPIDANETYTLASHDYMLRQGGDGFTMFTDNETVIEEGMVDYQILITYISDHLGGIIGERYSAPDGRITVE</sequence>
<dbReference type="PROSITE" id="PS51257">
    <property type="entry name" value="PROKAR_LIPOPROTEIN"/>
    <property type="match status" value="1"/>
</dbReference>
<feature type="domain" description="Capsule synthesis protein CapA" evidence="3">
    <location>
        <begin position="89"/>
        <end position="265"/>
    </location>
</feature>
<name>A0A9D1I090_9FIRM</name>
<accession>A0A9D1I090</accession>
<protein>
    <submittedName>
        <fullName evidence="4">Bifunctional metallophosphatase/5'-nucleotidase</fullName>
    </submittedName>
</protein>
<dbReference type="SUPFAM" id="SSF55816">
    <property type="entry name" value="5'-nucleotidase (syn. UDP-sugar hydrolase), C-terminal domain"/>
    <property type="match status" value="1"/>
</dbReference>
<keyword evidence="1" id="KW-0732">Signal</keyword>
<organism evidence="4 5">
    <name type="scientific">Candidatus Allocopromorpha excrementigallinarum</name>
    <dbReference type="NCBI Taxonomy" id="2840742"/>
    <lineage>
        <taxon>Bacteria</taxon>
        <taxon>Bacillati</taxon>
        <taxon>Bacillota</taxon>
        <taxon>Clostridia</taxon>
        <taxon>Eubacteriales</taxon>
        <taxon>Eubacteriaceae</taxon>
        <taxon>Eubacteriaceae incertae sedis</taxon>
        <taxon>Candidatus Allocopromorpha</taxon>
    </lineage>
</organism>
<dbReference type="CDD" id="cd00845">
    <property type="entry name" value="MPP_UshA_N_like"/>
    <property type="match status" value="1"/>
</dbReference>
<dbReference type="SUPFAM" id="SSF56300">
    <property type="entry name" value="Metallo-dependent phosphatases"/>
    <property type="match status" value="1"/>
</dbReference>